<dbReference type="OrthoDB" id="6475849at2759"/>
<dbReference type="GO" id="GO:0005886">
    <property type="term" value="C:plasma membrane"/>
    <property type="evidence" value="ECO:0007669"/>
    <property type="project" value="TreeGrafter"/>
</dbReference>
<dbReference type="Gene3D" id="1.10.1380.10">
    <property type="entry name" value="Neutral endopeptidase , domain2"/>
    <property type="match status" value="1"/>
</dbReference>
<dbReference type="Gene3D" id="3.40.390.10">
    <property type="entry name" value="Collagenase (Catalytic Domain)"/>
    <property type="match status" value="1"/>
</dbReference>
<evidence type="ECO:0000256" key="4">
    <source>
        <dbReference type="ARBA" id="ARBA00022723"/>
    </source>
</evidence>
<sequence length="810" mass="91035">MARQDEKHVSFDEPLLVKIINVEEEVKPSVDRKRTRYLALVFLAVVICGIFGGGSAVRACRHIQHKHAHMVKPVVHHSNLEPNSKPSLPTIERPQPVEKRADPGPICTTSQCTDYAARIKGNLASNYAELDPCDDFDKYVCEGWRAKHPFKPDESLLNTGFLLLGSIIKEENTDILHQILEGGYVGNASQAPAKIAIAKENFGKMKIVYNTCMDEAAIKAYGIKPMRDLFDQFEKIYPAAGPEPSADKEGLTKALVWLSKIKIDAVLSAAVGIDDKDPDAYVINIGLAETGIKTRRNYNNPELVANYTRAMAQMFQIMSTGQPIPKASLFKDPEKPEYMEKAKLIVALEKKFAKASPDPEIAGSATYFYNVTSITDIQKMVPEIDVGKLVDELKPAAYTPKFILNSDYLFVGNVSAILKSTPREVLQGYMQYLIIDNYVSRLDSDYRLPVIVFKNSLAGRDPFIRSERWKVCLNEVQEELGWILSAAFLEKADFTQDAKALGDRIISDIKAEFAARLKTLDWMSPKTQDVAVQKVKNMVQKIGYPTASPNIMDPEDLQKHYDGLRISDDYFANSLNLNTRSHNKTWENLLKPVDRVKWEIYTPVVNAYYNPSGNEIVFPAGIMRKPYFGVELPEYVSYGSFGSIAGHETTHGFDNNGANYDEKGQLAVWWDDATIAEFDKKKQCFVDQYSKYTVVVGGNKTLHVNGELTLPENIADSGGANAAFRAWQKRNAEKPNPLLPGLEKFTREQMFFISFATSWCGHARPETRELLLNADVHSPDKYRILGTMNNTVAFREAFQCKDKKPTCQLW</sequence>
<gene>
    <name evidence="12" type="ORF">FKW77_003728</name>
</gene>
<dbReference type="PANTHER" id="PTHR11733:SF167">
    <property type="entry name" value="FI17812P1-RELATED"/>
    <property type="match status" value="1"/>
</dbReference>
<dbReference type="PROSITE" id="PS51885">
    <property type="entry name" value="NEPRILYSIN"/>
    <property type="match status" value="1"/>
</dbReference>
<keyword evidence="9" id="KW-0472">Membrane</keyword>
<dbReference type="Pfam" id="PF01431">
    <property type="entry name" value="Peptidase_M13"/>
    <property type="match status" value="1"/>
</dbReference>
<keyword evidence="9" id="KW-0812">Transmembrane</keyword>
<dbReference type="AlphaFoldDB" id="A0A517LR13"/>
<name>A0A517LR13_9PEZI</name>
<comment type="cofactor">
    <cofactor evidence="1">
        <name>Zn(2+)</name>
        <dbReference type="ChEBI" id="CHEBI:29105"/>
    </cofactor>
</comment>
<keyword evidence="6" id="KW-0862">Zinc</keyword>
<evidence type="ECO:0000313" key="13">
    <source>
        <dbReference type="Proteomes" id="UP000316270"/>
    </source>
</evidence>
<proteinExistence type="inferred from homology"/>
<evidence type="ECO:0000256" key="5">
    <source>
        <dbReference type="ARBA" id="ARBA00022801"/>
    </source>
</evidence>
<dbReference type="Proteomes" id="UP000316270">
    <property type="component" value="Chromosome 19"/>
</dbReference>
<dbReference type="InterPro" id="IPR008753">
    <property type="entry name" value="Peptidase_M13_N"/>
</dbReference>
<evidence type="ECO:0000256" key="7">
    <source>
        <dbReference type="ARBA" id="ARBA00023049"/>
    </source>
</evidence>
<feature type="region of interest" description="Disordered" evidence="8">
    <location>
        <begin position="79"/>
        <end position="103"/>
    </location>
</feature>
<feature type="domain" description="Peptidase M13 C-terminal" evidence="10">
    <location>
        <begin position="606"/>
        <end position="805"/>
    </location>
</feature>
<evidence type="ECO:0008006" key="14">
    <source>
        <dbReference type="Google" id="ProtNLM"/>
    </source>
</evidence>
<dbReference type="GO" id="GO:0046872">
    <property type="term" value="F:metal ion binding"/>
    <property type="evidence" value="ECO:0007669"/>
    <property type="project" value="UniProtKB-KW"/>
</dbReference>
<dbReference type="CDD" id="cd08662">
    <property type="entry name" value="M13"/>
    <property type="match status" value="1"/>
</dbReference>
<evidence type="ECO:0000313" key="12">
    <source>
        <dbReference type="EMBL" id="QDS78081.1"/>
    </source>
</evidence>
<dbReference type="GO" id="GO:0016485">
    <property type="term" value="P:protein processing"/>
    <property type="evidence" value="ECO:0007669"/>
    <property type="project" value="TreeGrafter"/>
</dbReference>
<evidence type="ECO:0000259" key="10">
    <source>
        <dbReference type="Pfam" id="PF01431"/>
    </source>
</evidence>
<keyword evidence="9" id="KW-1133">Transmembrane helix</keyword>
<feature type="domain" description="Peptidase M13 N-terminal" evidence="11">
    <location>
        <begin position="132"/>
        <end position="545"/>
    </location>
</feature>
<dbReference type="PRINTS" id="PR00786">
    <property type="entry name" value="NEPRILYSIN"/>
</dbReference>
<organism evidence="12 13">
    <name type="scientific">Venturia effusa</name>
    <dbReference type="NCBI Taxonomy" id="50376"/>
    <lineage>
        <taxon>Eukaryota</taxon>
        <taxon>Fungi</taxon>
        <taxon>Dikarya</taxon>
        <taxon>Ascomycota</taxon>
        <taxon>Pezizomycotina</taxon>
        <taxon>Dothideomycetes</taxon>
        <taxon>Pleosporomycetidae</taxon>
        <taxon>Venturiales</taxon>
        <taxon>Venturiaceae</taxon>
        <taxon>Venturia</taxon>
    </lineage>
</organism>
<evidence type="ECO:0000256" key="8">
    <source>
        <dbReference type="SAM" id="MobiDB-lite"/>
    </source>
</evidence>
<dbReference type="InterPro" id="IPR018497">
    <property type="entry name" value="Peptidase_M13_C"/>
</dbReference>
<keyword evidence="13" id="KW-1185">Reference proteome</keyword>
<dbReference type="InterPro" id="IPR000718">
    <property type="entry name" value="Peptidase_M13"/>
</dbReference>
<comment type="similarity">
    <text evidence="2">Belongs to the peptidase M13 family.</text>
</comment>
<keyword evidence="5" id="KW-0378">Hydrolase</keyword>
<reference evidence="12 13" key="1">
    <citation type="submission" date="2019-07" db="EMBL/GenBank/DDBJ databases">
        <title>Finished genome of Venturia effusa.</title>
        <authorList>
            <person name="Young C.A."/>
            <person name="Cox M.P."/>
            <person name="Ganley A.R.D."/>
            <person name="David W.J."/>
        </authorList>
    </citation>
    <scope>NUCLEOTIDE SEQUENCE [LARGE SCALE GENOMIC DNA]</scope>
    <source>
        <strain evidence="13">albino</strain>
    </source>
</reference>
<keyword evidence="3" id="KW-0645">Protease</keyword>
<dbReference type="SUPFAM" id="SSF55486">
    <property type="entry name" value="Metalloproteases ('zincins'), catalytic domain"/>
    <property type="match status" value="1"/>
</dbReference>
<dbReference type="PANTHER" id="PTHR11733">
    <property type="entry name" value="ZINC METALLOPROTEASE FAMILY M13 NEPRILYSIN-RELATED"/>
    <property type="match status" value="1"/>
</dbReference>
<protein>
    <recommendedName>
        <fullName evidence="14">Endothelin-converting enzyme 1</fullName>
    </recommendedName>
</protein>
<evidence type="ECO:0000256" key="9">
    <source>
        <dbReference type="SAM" id="Phobius"/>
    </source>
</evidence>
<dbReference type="InterPro" id="IPR024079">
    <property type="entry name" value="MetalloPept_cat_dom_sf"/>
</dbReference>
<evidence type="ECO:0000256" key="3">
    <source>
        <dbReference type="ARBA" id="ARBA00022670"/>
    </source>
</evidence>
<evidence type="ECO:0000259" key="11">
    <source>
        <dbReference type="Pfam" id="PF05649"/>
    </source>
</evidence>
<accession>A0A517LR13</accession>
<evidence type="ECO:0000256" key="1">
    <source>
        <dbReference type="ARBA" id="ARBA00001947"/>
    </source>
</evidence>
<keyword evidence="4" id="KW-0479">Metal-binding</keyword>
<dbReference type="GO" id="GO:0004222">
    <property type="term" value="F:metalloendopeptidase activity"/>
    <property type="evidence" value="ECO:0007669"/>
    <property type="project" value="InterPro"/>
</dbReference>
<dbReference type="InterPro" id="IPR042089">
    <property type="entry name" value="Peptidase_M13_dom_2"/>
</dbReference>
<evidence type="ECO:0000256" key="6">
    <source>
        <dbReference type="ARBA" id="ARBA00022833"/>
    </source>
</evidence>
<dbReference type="STRING" id="50376.A0A517LR13"/>
<keyword evidence="7" id="KW-0482">Metalloprotease</keyword>
<dbReference type="Pfam" id="PF05649">
    <property type="entry name" value="Peptidase_M13_N"/>
    <property type="match status" value="1"/>
</dbReference>
<feature type="transmembrane region" description="Helical" evidence="9">
    <location>
        <begin position="37"/>
        <end position="57"/>
    </location>
</feature>
<evidence type="ECO:0000256" key="2">
    <source>
        <dbReference type="ARBA" id="ARBA00007357"/>
    </source>
</evidence>
<dbReference type="EMBL" id="CP042203">
    <property type="protein sequence ID" value="QDS78081.1"/>
    <property type="molecule type" value="Genomic_DNA"/>
</dbReference>